<dbReference type="InterPro" id="IPR001623">
    <property type="entry name" value="DnaJ_domain"/>
</dbReference>
<reference evidence="9" key="1">
    <citation type="submission" date="2020-12" db="EMBL/GenBank/DDBJ databases">
        <title>Bacterial taxonomy.</title>
        <authorList>
            <person name="Pan X."/>
        </authorList>
    </citation>
    <scope>NUCLEOTIDE SEQUENCE</scope>
    <source>
        <strain evidence="9">B2012</strain>
    </source>
</reference>
<dbReference type="CDD" id="cd06257">
    <property type="entry name" value="DnaJ"/>
    <property type="match status" value="1"/>
</dbReference>
<evidence type="ECO:0000313" key="9">
    <source>
        <dbReference type="EMBL" id="MBJ3776464.1"/>
    </source>
</evidence>
<accession>A0A934IGW1</accession>
<evidence type="ECO:0000256" key="2">
    <source>
        <dbReference type="ARBA" id="ARBA00022692"/>
    </source>
</evidence>
<gene>
    <name evidence="9" type="ORF">JCR33_12230</name>
</gene>
<evidence type="ECO:0000256" key="7">
    <source>
        <dbReference type="SAM" id="Phobius"/>
    </source>
</evidence>
<proteinExistence type="inferred from homology"/>
<comment type="caution">
    <text evidence="9">The sequence shown here is derived from an EMBL/GenBank/DDBJ whole genome shotgun (WGS) entry which is preliminary data.</text>
</comment>
<comment type="subcellular location">
    <subcellularLocation>
        <location evidence="1">Membrane</location>
        <topology evidence="1">Single-pass membrane protein</topology>
    </subcellularLocation>
</comment>
<keyword evidence="2 7" id="KW-0812">Transmembrane</keyword>
<keyword evidence="10" id="KW-1185">Reference proteome</keyword>
<dbReference type="PROSITE" id="PS50076">
    <property type="entry name" value="DNAJ_2"/>
    <property type="match status" value="1"/>
</dbReference>
<dbReference type="Pfam" id="PF00226">
    <property type="entry name" value="DnaJ"/>
    <property type="match status" value="1"/>
</dbReference>
<evidence type="ECO:0000256" key="4">
    <source>
        <dbReference type="ARBA" id="ARBA00023136"/>
    </source>
</evidence>
<feature type="domain" description="J" evidence="8">
    <location>
        <begin position="223"/>
        <end position="275"/>
    </location>
</feature>
<dbReference type="Gene3D" id="1.10.287.110">
    <property type="entry name" value="DnaJ domain"/>
    <property type="match status" value="1"/>
</dbReference>
<dbReference type="SMART" id="SM00271">
    <property type="entry name" value="DnaJ"/>
    <property type="match status" value="1"/>
</dbReference>
<dbReference type="InterPro" id="IPR036869">
    <property type="entry name" value="J_dom_sf"/>
</dbReference>
<comment type="similarity">
    <text evidence="5">Belongs to the TIM14 family.</text>
</comment>
<keyword evidence="4 7" id="KW-0472">Membrane</keyword>
<dbReference type="GO" id="GO:0016020">
    <property type="term" value="C:membrane"/>
    <property type="evidence" value="ECO:0007669"/>
    <property type="project" value="UniProtKB-SubCell"/>
</dbReference>
<evidence type="ECO:0000259" key="8">
    <source>
        <dbReference type="PROSITE" id="PS50076"/>
    </source>
</evidence>
<dbReference type="AlphaFoldDB" id="A0A934IGW1"/>
<organism evidence="9 10">
    <name type="scientific">Acuticoccus mangrovi</name>
    <dbReference type="NCBI Taxonomy" id="2796142"/>
    <lineage>
        <taxon>Bacteria</taxon>
        <taxon>Pseudomonadati</taxon>
        <taxon>Pseudomonadota</taxon>
        <taxon>Alphaproteobacteria</taxon>
        <taxon>Hyphomicrobiales</taxon>
        <taxon>Amorphaceae</taxon>
        <taxon>Acuticoccus</taxon>
    </lineage>
</organism>
<feature type="region of interest" description="Disordered" evidence="6">
    <location>
        <begin position="196"/>
        <end position="218"/>
    </location>
</feature>
<keyword evidence="3 7" id="KW-1133">Transmembrane helix</keyword>
<evidence type="ECO:0000256" key="3">
    <source>
        <dbReference type="ARBA" id="ARBA00022989"/>
    </source>
</evidence>
<dbReference type="EMBL" id="JAEKJA010000009">
    <property type="protein sequence ID" value="MBJ3776464.1"/>
    <property type="molecule type" value="Genomic_DNA"/>
</dbReference>
<dbReference type="PANTHER" id="PTHR12763">
    <property type="match status" value="1"/>
</dbReference>
<sequence length="275" mass="28594">MLPLLLGVALLVAVIATGRWFAQADPARIAAMARSSGGLALMAVGALLLARGQGMLGASLVMAGLARFGLGSGGGFGGGPSGRAGPFGMGGSGTGGTGWGGRGGRGWGGGMGRRRANPRPGQTSTVRTAKIAAELDHDTGEMDGEVLSGPQAGRHFADMGEGELLAVWRWCADDEESRLLVEAYLDRRFPSWREDFQRNDNAGASGSGGAGRERRSGALTEQDAYEVLGLEPGAGEAEIRAAHRRLMKQMHPDRGGSAFLAAQLNEAKDILLRRR</sequence>
<feature type="transmembrane region" description="Helical" evidence="7">
    <location>
        <begin position="40"/>
        <end position="66"/>
    </location>
</feature>
<dbReference type="Proteomes" id="UP000609531">
    <property type="component" value="Unassembled WGS sequence"/>
</dbReference>
<evidence type="ECO:0000313" key="10">
    <source>
        <dbReference type="Proteomes" id="UP000609531"/>
    </source>
</evidence>
<protein>
    <submittedName>
        <fullName evidence="9">DnaJ domain-containing protein</fullName>
    </submittedName>
</protein>
<evidence type="ECO:0000256" key="5">
    <source>
        <dbReference type="ARBA" id="ARBA00038105"/>
    </source>
</evidence>
<evidence type="ECO:0000256" key="6">
    <source>
        <dbReference type="SAM" id="MobiDB-lite"/>
    </source>
</evidence>
<name>A0A934IGW1_9HYPH</name>
<dbReference type="SUPFAM" id="SSF46565">
    <property type="entry name" value="Chaperone J-domain"/>
    <property type="match status" value="1"/>
</dbReference>
<evidence type="ECO:0000256" key="1">
    <source>
        <dbReference type="ARBA" id="ARBA00004167"/>
    </source>
</evidence>
<dbReference type="PANTHER" id="PTHR12763:SF28">
    <property type="entry name" value="GEO10507P1-RELATED"/>
    <property type="match status" value="1"/>
</dbReference>